<gene>
    <name evidence="6" type="primary">sif3</name>
    <name evidence="5" type="ORF">SJAG_01174</name>
</gene>
<evidence type="ECO:0000256" key="3">
    <source>
        <dbReference type="SAM" id="Phobius"/>
    </source>
</evidence>
<dbReference type="OMA" id="NERCQVF"/>
<sequence>MSDQRKRPLPPKHAINTRLTSPVRIEPSTSTSSSQPHFPSSNIIDGSTRNRQKPPKVHNLFQRRRNAQKLDHPLGFLLRNRNAAASHIPQRTTKTSQKLVLLPEDHEVESFDEDESVYEDLIRSKEAYTLLQAEKFSRDKREELGFPRVTAYCICEAFNLSKVRHFLKHYHEVRTKKYDEALYASYNLPLQYGITDNCRVRSGPSESKTQTTTATSSELDASAETLTNSTEPYYYMSPSNPVSHMYKHAELFIFDYGVVVFWNFSERQEKDVLADLTFASNCSLMTKPLSEEECEIEDLHFHYAPNTKRPRIYNDMIHIPSADVKTKLAMSHALAQSVKLSHFEFRMDETMNSALVYPKKLALYGELGLGREQVAKMSGKLFQLRVDVNLISNVLDTPDLLWNNEPLLLPLYTAFCEYLEIGPRTQVLNNRCKVISDMLEIFAESSADKKMNRITLIIISLMTLFVIFFAAEILIRRNITKGTARLIL</sequence>
<dbReference type="GO" id="GO:0005739">
    <property type="term" value="C:mitochondrion"/>
    <property type="evidence" value="ECO:0007669"/>
    <property type="project" value="UniProtKB-ARBA"/>
</dbReference>
<dbReference type="GeneID" id="7047432"/>
<reference evidence="5 7" key="1">
    <citation type="journal article" date="2011" name="Science">
        <title>Comparative functional genomics of the fission yeasts.</title>
        <authorList>
            <person name="Rhind N."/>
            <person name="Chen Z."/>
            <person name="Yassour M."/>
            <person name="Thompson D.A."/>
            <person name="Haas B.J."/>
            <person name="Habib N."/>
            <person name="Wapinski I."/>
            <person name="Roy S."/>
            <person name="Lin M.F."/>
            <person name="Heiman D.I."/>
            <person name="Young S.K."/>
            <person name="Furuya K."/>
            <person name="Guo Y."/>
            <person name="Pidoux A."/>
            <person name="Chen H.M."/>
            <person name="Robbertse B."/>
            <person name="Goldberg J.M."/>
            <person name="Aoki K."/>
            <person name="Bayne E.H."/>
            <person name="Berlin A.M."/>
            <person name="Desjardins C.A."/>
            <person name="Dobbs E."/>
            <person name="Dukaj L."/>
            <person name="Fan L."/>
            <person name="FitzGerald M.G."/>
            <person name="French C."/>
            <person name="Gujja S."/>
            <person name="Hansen K."/>
            <person name="Keifenheim D."/>
            <person name="Levin J.Z."/>
            <person name="Mosher R.A."/>
            <person name="Mueller C.A."/>
            <person name="Pfiffner J."/>
            <person name="Priest M."/>
            <person name="Russ C."/>
            <person name="Smialowska A."/>
            <person name="Swoboda P."/>
            <person name="Sykes S.M."/>
            <person name="Vaughn M."/>
            <person name="Vengrova S."/>
            <person name="Yoder R."/>
            <person name="Zeng Q."/>
            <person name="Allshire R."/>
            <person name="Baulcombe D."/>
            <person name="Birren B.W."/>
            <person name="Brown W."/>
            <person name="Ekwall K."/>
            <person name="Kellis M."/>
            <person name="Leatherwood J."/>
            <person name="Levin H."/>
            <person name="Margalit H."/>
            <person name="Martienssen R."/>
            <person name="Nieduszynski C.A."/>
            <person name="Spatafora J.W."/>
            <person name="Friedman N."/>
            <person name="Dalgaard J.Z."/>
            <person name="Baumann P."/>
            <person name="Niki H."/>
            <person name="Regev A."/>
            <person name="Nusbaum C."/>
        </authorList>
    </citation>
    <scope>NUCLEOTIDE SEQUENCE [LARGE SCALE GENOMIC DNA]</scope>
    <source>
        <strain evidence="7">yFS275 / FY16936</strain>
    </source>
</reference>
<organism evidence="5 7">
    <name type="scientific">Schizosaccharomyces japonicus (strain yFS275 / FY16936)</name>
    <name type="common">Fission yeast</name>
    <dbReference type="NCBI Taxonomy" id="402676"/>
    <lineage>
        <taxon>Eukaryota</taxon>
        <taxon>Fungi</taxon>
        <taxon>Dikarya</taxon>
        <taxon>Ascomycota</taxon>
        <taxon>Taphrinomycotina</taxon>
        <taxon>Schizosaccharomycetes</taxon>
        <taxon>Schizosaccharomycetales</taxon>
        <taxon>Schizosaccharomycetaceae</taxon>
        <taxon>Schizosaccharomyces</taxon>
    </lineage>
</organism>
<dbReference type="STRING" id="402676.B6JZY5"/>
<protein>
    <submittedName>
        <fullName evidence="5">Sad1 interacting factor 3</fullName>
    </submittedName>
</protein>
<feature type="compositionally biased region" description="Low complexity" evidence="2">
    <location>
        <begin position="27"/>
        <end position="41"/>
    </location>
</feature>
<dbReference type="PANTHER" id="PTHR16255">
    <property type="entry name" value="REQUIRED FOR MEIOTIC NUCLEAR DIVISION PROTEIN 1 HOMOLOG"/>
    <property type="match status" value="1"/>
</dbReference>
<comment type="similarity">
    <text evidence="1">Belongs to the RMD1/sif2 family.</text>
</comment>
<dbReference type="AlphaFoldDB" id="B6JZY5"/>
<dbReference type="EMBL" id="KE651168">
    <property type="protein sequence ID" value="EEB06135.1"/>
    <property type="molecule type" value="Genomic_DNA"/>
</dbReference>
<name>B6JZY5_SCHJY</name>
<evidence type="ECO:0000256" key="2">
    <source>
        <dbReference type="SAM" id="MobiDB-lite"/>
    </source>
</evidence>
<evidence type="ECO:0000256" key="1">
    <source>
        <dbReference type="ARBA" id="ARBA00008306"/>
    </source>
</evidence>
<dbReference type="eggNOG" id="KOG2861">
    <property type="taxonomic scope" value="Eukaryota"/>
</dbReference>
<dbReference type="InterPro" id="IPR051624">
    <property type="entry name" value="RMD1/Sad1-interacting"/>
</dbReference>
<evidence type="ECO:0000313" key="5">
    <source>
        <dbReference type="EMBL" id="EEB06135.1"/>
    </source>
</evidence>
<dbReference type="OrthoDB" id="18302at2759"/>
<feature type="region of interest" description="Disordered" evidence="2">
    <location>
        <begin position="1"/>
        <end position="54"/>
    </location>
</feature>
<keyword evidence="7" id="KW-1185">Reference proteome</keyword>
<evidence type="ECO:0000313" key="6">
    <source>
        <dbReference type="JaponicusDB" id="SJAG_01174"/>
    </source>
</evidence>
<dbReference type="HOGENOM" id="CLU_011220_3_0_1"/>
<evidence type="ECO:0000259" key="4">
    <source>
        <dbReference type="Pfam" id="PF02582"/>
    </source>
</evidence>
<dbReference type="InterPro" id="IPR003734">
    <property type="entry name" value="DUF155"/>
</dbReference>
<dbReference type="RefSeq" id="XP_002172428.1">
    <property type="nucleotide sequence ID" value="XM_002172392.2"/>
</dbReference>
<keyword evidence="3" id="KW-0472">Membrane</keyword>
<feature type="transmembrane region" description="Helical" evidence="3">
    <location>
        <begin position="454"/>
        <end position="475"/>
    </location>
</feature>
<dbReference type="JaponicusDB" id="SJAG_01174">
    <property type="gene designation" value="sif3"/>
</dbReference>
<dbReference type="Pfam" id="PF02582">
    <property type="entry name" value="DUF155"/>
    <property type="match status" value="1"/>
</dbReference>
<accession>B6JZY5</accession>
<keyword evidence="3" id="KW-0812">Transmembrane</keyword>
<evidence type="ECO:0000313" key="7">
    <source>
        <dbReference type="Proteomes" id="UP000001744"/>
    </source>
</evidence>
<dbReference type="VEuPathDB" id="FungiDB:SJAG_01174"/>
<feature type="domain" description="DUF155" evidence="4">
    <location>
        <begin position="251"/>
        <end position="429"/>
    </location>
</feature>
<feature type="region of interest" description="Disordered" evidence="2">
    <location>
        <begin position="201"/>
        <end position="222"/>
    </location>
</feature>
<proteinExistence type="inferred from homology"/>
<feature type="compositionally biased region" description="Polar residues" evidence="2">
    <location>
        <begin position="204"/>
        <end position="222"/>
    </location>
</feature>
<dbReference type="Proteomes" id="UP000001744">
    <property type="component" value="Unassembled WGS sequence"/>
</dbReference>
<keyword evidence="3" id="KW-1133">Transmembrane helix</keyword>
<dbReference type="PANTHER" id="PTHR16255:SF4">
    <property type="entry name" value="SPORULATION PROTEIN RMD8"/>
    <property type="match status" value="1"/>
</dbReference>